<dbReference type="PANTHER" id="PTHR36844:SF1">
    <property type="entry name" value="PROTEASE PRSW"/>
    <property type="match status" value="1"/>
</dbReference>
<keyword evidence="3" id="KW-0378">Hydrolase</keyword>
<dbReference type="InterPro" id="IPR026870">
    <property type="entry name" value="Zinc_ribbon_dom"/>
</dbReference>
<feature type="transmembrane region" description="Helical" evidence="1">
    <location>
        <begin position="276"/>
        <end position="299"/>
    </location>
</feature>
<dbReference type="GO" id="GO:0008233">
    <property type="term" value="F:peptidase activity"/>
    <property type="evidence" value="ECO:0007669"/>
    <property type="project" value="UniProtKB-KW"/>
</dbReference>
<keyword evidence="3" id="KW-0645">Protease</keyword>
<keyword evidence="1" id="KW-1133">Transmembrane helix</keyword>
<dbReference type="Proteomes" id="UP001589691">
    <property type="component" value="Unassembled WGS sequence"/>
</dbReference>
<dbReference type="PANTHER" id="PTHR36844">
    <property type="entry name" value="PROTEASE PRSW"/>
    <property type="match status" value="1"/>
</dbReference>
<dbReference type="EMBL" id="JBHLZY010000009">
    <property type="protein sequence ID" value="MFB9769138.1"/>
    <property type="molecule type" value="Genomic_DNA"/>
</dbReference>
<gene>
    <name evidence="3" type="ORF">ACFFLI_04510</name>
</gene>
<name>A0ABV5WTU4_9LACO</name>
<keyword evidence="4" id="KW-1185">Reference proteome</keyword>
<evidence type="ECO:0000313" key="3">
    <source>
        <dbReference type="EMBL" id="MFB9769138.1"/>
    </source>
</evidence>
<feature type="domain" description="Zinc-ribbon" evidence="2">
    <location>
        <begin position="4"/>
        <end position="26"/>
    </location>
</feature>
<evidence type="ECO:0000259" key="2">
    <source>
        <dbReference type="Pfam" id="PF13240"/>
    </source>
</evidence>
<feature type="transmembrane region" description="Helical" evidence="1">
    <location>
        <begin position="341"/>
        <end position="362"/>
    </location>
</feature>
<feature type="transmembrane region" description="Helical" evidence="1">
    <location>
        <begin position="173"/>
        <end position="193"/>
    </location>
</feature>
<feature type="transmembrane region" description="Helical" evidence="1">
    <location>
        <begin position="113"/>
        <end position="133"/>
    </location>
</feature>
<dbReference type="Pfam" id="PF13240">
    <property type="entry name" value="Zn_Ribbon_1"/>
    <property type="match status" value="1"/>
</dbReference>
<accession>A0ABV5WTU4</accession>
<feature type="transmembrane region" description="Helical" evidence="1">
    <location>
        <begin position="139"/>
        <end position="161"/>
    </location>
</feature>
<proteinExistence type="predicted"/>
<feature type="transmembrane region" description="Helical" evidence="1">
    <location>
        <begin position="311"/>
        <end position="329"/>
    </location>
</feature>
<dbReference type="GO" id="GO:0006508">
    <property type="term" value="P:proteolysis"/>
    <property type="evidence" value="ECO:0007669"/>
    <property type="project" value="UniProtKB-KW"/>
</dbReference>
<dbReference type="InterPro" id="IPR026898">
    <property type="entry name" value="PrsW"/>
</dbReference>
<sequence length="375" mass="40629">MMNYCSNCGHALQPGAKFCPACGAQLADQAGPQSPATGEENVNRVKGLYGNATAKLNQFTGESGEVKVSLSDLFSEVFKHHTKGEAENIFIAGTETTTPALNDVSDDWAKPWVFSRVLAGFLIAFAGLLYLFAEFRNENAIPGLIMVGALAVPFSGLIFFFESNAFQDVSIFETVKIFFIGGVFSLIVTLVLYEFVSFSETSKITGLLTLQDGLAIGVVEELGKVLIICYFVNQLKVEHVLDGLLIGAAVGAGFASFETAGYIYRAGGYLIEVAVVRGWSAIGGHLVWAAITGGALMVVKRKAPFKFSQLLDTRFLVFFALVVIMHAVWDWDVTILGSYNLKIIALIIVAWIVVFVLMNAGLKEIGHLKQDHSTE</sequence>
<keyword evidence="1" id="KW-0472">Membrane</keyword>
<comment type="caution">
    <text evidence="3">The sequence shown here is derived from an EMBL/GenBank/DDBJ whole genome shotgun (WGS) entry which is preliminary data.</text>
</comment>
<keyword evidence="1" id="KW-0812">Transmembrane</keyword>
<organism evidence="3 4">
    <name type="scientific">Lactiplantibacillus modestisalitolerans</name>
    <dbReference type="NCBI Taxonomy" id="1457219"/>
    <lineage>
        <taxon>Bacteria</taxon>
        <taxon>Bacillati</taxon>
        <taxon>Bacillota</taxon>
        <taxon>Bacilli</taxon>
        <taxon>Lactobacillales</taxon>
        <taxon>Lactobacillaceae</taxon>
        <taxon>Lactiplantibacillus</taxon>
    </lineage>
</organism>
<protein>
    <submittedName>
        <fullName evidence="3">PrsW family glutamic-type intramembrane protease</fullName>
        <ecNumber evidence="3">3.4.-.-</ecNumber>
    </submittedName>
</protein>
<dbReference type="EC" id="3.4.-.-" evidence="3"/>
<dbReference type="Pfam" id="PF13367">
    <property type="entry name" value="PrsW-protease"/>
    <property type="match status" value="1"/>
</dbReference>
<reference evidence="3 4" key="1">
    <citation type="submission" date="2024-09" db="EMBL/GenBank/DDBJ databases">
        <authorList>
            <person name="Sun Q."/>
            <person name="Mori K."/>
        </authorList>
    </citation>
    <scope>NUCLEOTIDE SEQUENCE [LARGE SCALE GENOMIC DNA]</scope>
    <source>
        <strain evidence="3 4">TBRC 4576</strain>
    </source>
</reference>
<feature type="transmembrane region" description="Helical" evidence="1">
    <location>
        <begin position="244"/>
        <end position="264"/>
    </location>
</feature>
<evidence type="ECO:0000256" key="1">
    <source>
        <dbReference type="SAM" id="Phobius"/>
    </source>
</evidence>
<evidence type="ECO:0000313" key="4">
    <source>
        <dbReference type="Proteomes" id="UP001589691"/>
    </source>
</evidence>